<name>A0A5C7BT48_SERMA</name>
<dbReference type="AlphaFoldDB" id="A0A5C7BT48"/>
<reference evidence="1 2" key="1">
    <citation type="submission" date="2019-07" db="EMBL/GenBank/DDBJ databases">
        <title>Serratia strains were isolated from fresh produce.</title>
        <authorList>
            <person name="Cho G.-S."/>
            <person name="Stein M."/>
            <person name="Lee W."/>
            <person name="Suh S.H."/>
            <person name="Franz C.M.A.P."/>
        </authorList>
    </citation>
    <scope>NUCLEOTIDE SEQUENCE [LARGE SCALE GENOMIC DNA]</scope>
    <source>
        <strain evidence="1 2">S16</strain>
    </source>
</reference>
<proteinExistence type="predicted"/>
<evidence type="ECO:0000313" key="1">
    <source>
        <dbReference type="EMBL" id="TXE27160.1"/>
    </source>
</evidence>
<dbReference type="EMBL" id="VOUQ01000019">
    <property type="protein sequence ID" value="TXE27160.1"/>
    <property type="molecule type" value="Genomic_DNA"/>
</dbReference>
<protein>
    <submittedName>
        <fullName evidence="1">Uncharacterized protein</fullName>
    </submittedName>
</protein>
<organism evidence="1 2">
    <name type="scientific">Serratia marcescens</name>
    <dbReference type="NCBI Taxonomy" id="615"/>
    <lineage>
        <taxon>Bacteria</taxon>
        <taxon>Pseudomonadati</taxon>
        <taxon>Pseudomonadota</taxon>
        <taxon>Gammaproteobacteria</taxon>
        <taxon>Enterobacterales</taxon>
        <taxon>Yersiniaceae</taxon>
        <taxon>Serratia</taxon>
    </lineage>
</organism>
<dbReference type="Proteomes" id="UP000321126">
    <property type="component" value="Unassembled WGS sequence"/>
</dbReference>
<accession>A0A5C7BT48</accession>
<evidence type="ECO:0000313" key="2">
    <source>
        <dbReference type="Proteomes" id="UP000321126"/>
    </source>
</evidence>
<sequence length="70" mass="7433">MQVKQFQIARVYDNGHFIGLGVAVDGVLLDGSTAAMLSTTPSEPAKLSVEFVLGVNGRDELGDSIRIDVN</sequence>
<dbReference type="RefSeq" id="WP_147882651.1">
    <property type="nucleotide sequence ID" value="NZ_JVEJ01000440.1"/>
</dbReference>
<gene>
    <name evidence="1" type="ORF">FOT62_22865</name>
</gene>
<comment type="caution">
    <text evidence="1">The sequence shown here is derived from an EMBL/GenBank/DDBJ whole genome shotgun (WGS) entry which is preliminary data.</text>
</comment>